<sequence>MKPNPQLARILAWALDGQSEPAAAVDSSISLSDERINGSLRGEGGFSKDERALLLRSPEARGRLRFLIEASRAEQLLRWKALAVDQSLSLRAAAGGAAEPVHLENKDFLLTLLPLDPRGQTWALHLKLAERLATTLRRSRLKVRDESGLVWLAGTPDDDGELSSAWTSEESPLKRLERQRLILEPD</sequence>
<comment type="caution">
    <text evidence="1">The sequence shown here is derived from an EMBL/GenBank/DDBJ whole genome shotgun (WGS) entry which is preliminary data.</text>
</comment>
<dbReference type="RefSeq" id="WP_200389306.1">
    <property type="nucleotide sequence ID" value="NZ_NRSD01000026.1"/>
</dbReference>
<dbReference type="Proteomes" id="UP001138802">
    <property type="component" value="Unassembled WGS sequence"/>
</dbReference>
<name>A0A9X1BA13_9GAMM</name>
<keyword evidence="2" id="KW-1185">Reference proteome</keyword>
<evidence type="ECO:0000313" key="2">
    <source>
        <dbReference type="Proteomes" id="UP001138802"/>
    </source>
</evidence>
<accession>A0A9X1BA13</accession>
<reference evidence="1 2" key="1">
    <citation type="journal article" date="2020" name="Microorganisms">
        <title>Osmotic Adaptation and Compatible Solute Biosynthesis of Phototrophic Bacteria as Revealed from Genome Analyses.</title>
        <authorList>
            <person name="Imhoff J.F."/>
            <person name="Rahn T."/>
            <person name="Kunzel S."/>
            <person name="Keller A."/>
            <person name="Neulinger S.C."/>
        </authorList>
    </citation>
    <scope>NUCLEOTIDE SEQUENCE [LARGE SCALE GENOMIC DNA]</scope>
    <source>
        <strain evidence="1 2">DSM 21303</strain>
    </source>
</reference>
<proteinExistence type="predicted"/>
<organism evidence="1 2">
    <name type="scientific">Thiocapsa imhoffii</name>
    <dbReference type="NCBI Taxonomy" id="382777"/>
    <lineage>
        <taxon>Bacteria</taxon>
        <taxon>Pseudomonadati</taxon>
        <taxon>Pseudomonadota</taxon>
        <taxon>Gammaproteobacteria</taxon>
        <taxon>Chromatiales</taxon>
        <taxon>Chromatiaceae</taxon>
        <taxon>Thiocapsa</taxon>
    </lineage>
</organism>
<evidence type="ECO:0000313" key="1">
    <source>
        <dbReference type="EMBL" id="MBK1646487.1"/>
    </source>
</evidence>
<protein>
    <submittedName>
        <fullName evidence="1">Uncharacterized protein</fullName>
    </submittedName>
</protein>
<dbReference type="EMBL" id="NRSD01000026">
    <property type="protein sequence ID" value="MBK1646487.1"/>
    <property type="molecule type" value="Genomic_DNA"/>
</dbReference>
<dbReference type="AlphaFoldDB" id="A0A9X1BA13"/>
<gene>
    <name evidence="1" type="ORF">CKO25_17915</name>
</gene>